<dbReference type="SUPFAM" id="SSF88946">
    <property type="entry name" value="Sigma2 domain of RNA polymerase sigma factors"/>
    <property type="match status" value="1"/>
</dbReference>
<dbReference type="GO" id="GO:0006352">
    <property type="term" value="P:DNA-templated transcription initiation"/>
    <property type="evidence" value="ECO:0007669"/>
    <property type="project" value="InterPro"/>
</dbReference>
<dbReference type="InterPro" id="IPR013249">
    <property type="entry name" value="RNA_pol_sigma70_r4_t2"/>
</dbReference>
<keyword evidence="4" id="KW-0804">Transcription</keyword>
<reference evidence="6" key="1">
    <citation type="submission" date="2024-07" db="EMBL/GenBank/DDBJ databases">
        <authorList>
            <person name="Yu S.T."/>
        </authorList>
    </citation>
    <scope>NUCLEOTIDE SEQUENCE</scope>
    <source>
        <strain evidence="6">R11</strain>
    </source>
</reference>
<dbReference type="AlphaFoldDB" id="A0AB39NC29"/>
<dbReference type="SUPFAM" id="SSF88659">
    <property type="entry name" value="Sigma3 and sigma4 domains of RNA polymerase sigma factors"/>
    <property type="match status" value="1"/>
</dbReference>
<name>A0AB39NC29_9ACTN</name>
<dbReference type="EMBL" id="CP163432">
    <property type="protein sequence ID" value="XDQ15961.1"/>
    <property type="molecule type" value="Genomic_DNA"/>
</dbReference>
<dbReference type="PANTHER" id="PTHR43133">
    <property type="entry name" value="RNA POLYMERASE ECF-TYPE SIGMA FACTO"/>
    <property type="match status" value="1"/>
</dbReference>
<organism evidence="6">
    <name type="scientific">Streptomyces sp. R11</name>
    <dbReference type="NCBI Taxonomy" id="3238625"/>
    <lineage>
        <taxon>Bacteria</taxon>
        <taxon>Bacillati</taxon>
        <taxon>Actinomycetota</taxon>
        <taxon>Actinomycetes</taxon>
        <taxon>Kitasatosporales</taxon>
        <taxon>Streptomycetaceae</taxon>
        <taxon>Streptomyces</taxon>
    </lineage>
</organism>
<keyword evidence="2" id="KW-0805">Transcription regulation</keyword>
<evidence type="ECO:0000313" key="6">
    <source>
        <dbReference type="EMBL" id="XDQ15961.1"/>
    </source>
</evidence>
<dbReference type="GO" id="GO:0016987">
    <property type="term" value="F:sigma factor activity"/>
    <property type="evidence" value="ECO:0007669"/>
    <property type="project" value="UniProtKB-KW"/>
</dbReference>
<dbReference type="InterPro" id="IPR014284">
    <property type="entry name" value="RNA_pol_sigma-70_dom"/>
</dbReference>
<dbReference type="InterPro" id="IPR039425">
    <property type="entry name" value="RNA_pol_sigma-70-like"/>
</dbReference>
<dbReference type="Gene3D" id="1.10.10.10">
    <property type="entry name" value="Winged helix-like DNA-binding domain superfamily/Winged helix DNA-binding domain"/>
    <property type="match status" value="1"/>
</dbReference>
<feature type="domain" description="HTH luxR-type" evidence="5">
    <location>
        <begin position="129"/>
        <end position="182"/>
    </location>
</feature>
<gene>
    <name evidence="6" type="ORF">AB5J55_43505</name>
</gene>
<accession>A0AB39NC29</accession>
<protein>
    <submittedName>
        <fullName evidence="6">RNA polymerase sigma factor</fullName>
    </submittedName>
</protein>
<proteinExistence type="inferred from homology"/>
<dbReference type="NCBIfam" id="TIGR02937">
    <property type="entry name" value="sigma70-ECF"/>
    <property type="match status" value="1"/>
</dbReference>
<dbReference type="RefSeq" id="WP_369275885.1">
    <property type="nucleotide sequence ID" value="NZ_CP163432.1"/>
</dbReference>
<evidence type="ECO:0000256" key="3">
    <source>
        <dbReference type="ARBA" id="ARBA00023082"/>
    </source>
</evidence>
<dbReference type="GO" id="GO:0003677">
    <property type="term" value="F:DNA binding"/>
    <property type="evidence" value="ECO:0007669"/>
    <property type="project" value="InterPro"/>
</dbReference>
<dbReference type="Pfam" id="PF08281">
    <property type="entry name" value="Sigma70_r4_2"/>
    <property type="match status" value="1"/>
</dbReference>
<dbReference type="InterPro" id="IPR013324">
    <property type="entry name" value="RNA_pol_sigma_r3/r4-like"/>
</dbReference>
<dbReference type="InterPro" id="IPR000792">
    <property type="entry name" value="Tscrpt_reg_LuxR_C"/>
</dbReference>
<evidence type="ECO:0000256" key="1">
    <source>
        <dbReference type="ARBA" id="ARBA00010641"/>
    </source>
</evidence>
<dbReference type="Gene3D" id="1.10.1740.10">
    <property type="match status" value="1"/>
</dbReference>
<comment type="similarity">
    <text evidence="1">Belongs to the sigma-70 factor family. ECF subfamily.</text>
</comment>
<dbReference type="PANTHER" id="PTHR43133:SF62">
    <property type="entry name" value="RNA POLYMERASE SIGMA FACTOR SIGZ"/>
    <property type="match status" value="1"/>
</dbReference>
<dbReference type="InterPro" id="IPR013325">
    <property type="entry name" value="RNA_pol_sigma_r2"/>
</dbReference>
<dbReference type="InterPro" id="IPR007627">
    <property type="entry name" value="RNA_pol_sigma70_r2"/>
</dbReference>
<keyword evidence="3" id="KW-0731">Sigma factor</keyword>
<evidence type="ECO:0000256" key="4">
    <source>
        <dbReference type="ARBA" id="ARBA00023163"/>
    </source>
</evidence>
<dbReference type="CDD" id="cd06171">
    <property type="entry name" value="Sigma70_r4"/>
    <property type="match status" value="1"/>
</dbReference>
<evidence type="ECO:0000256" key="2">
    <source>
        <dbReference type="ARBA" id="ARBA00023015"/>
    </source>
</evidence>
<evidence type="ECO:0000259" key="5">
    <source>
        <dbReference type="SMART" id="SM00421"/>
    </source>
</evidence>
<sequence length="191" mass="21844">MSTTFDASTLEERFSSGDETALPEMYRKFSGPMFVTALSLLGDRELAAEAVQQAFVQAWRAADRFDPKRELQPWLYAITRRAAVDTYRRERRFSTQLPLDESWTGESHFATEGPSMDAAWRMWQVRQALEELHPDERQVLQLAYFEGCTQSEIAVTLGIALGTVKSRTTRAQRRLAQLLAHLQNAEDEPSR</sequence>
<dbReference type="SMART" id="SM00421">
    <property type="entry name" value="HTH_LUXR"/>
    <property type="match status" value="1"/>
</dbReference>
<dbReference type="Pfam" id="PF04542">
    <property type="entry name" value="Sigma70_r2"/>
    <property type="match status" value="1"/>
</dbReference>
<dbReference type="InterPro" id="IPR036388">
    <property type="entry name" value="WH-like_DNA-bd_sf"/>
</dbReference>